<dbReference type="Pfam" id="PF00646">
    <property type="entry name" value="F-box"/>
    <property type="match status" value="1"/>
</dbReference>
<sequence length="231" mass="26077">MGFFNTLPTDLIQQIVLFLDARSLANLIITSKSAYDMICQLPNIHIKISNREFNGDFPKFLEICRDYFDQKMARNKEIAEIDALKKSRNLLKSDLEAWSVRSEDKLFEDINITEEEIQFTGCFCVFGIVGGAVASCFLPVSGWLLSIGLGASLGATPLIVSRTLKCLCGVCLSCKEQRIKEREPNLDANFSLSQFIERERNLDSDLPLPQYNAKERNLDSDLGTSQLMMQM</sequence>
<name>A0A6F8SZ11_9GAMM</name>
<dbReference type="Proteomes" id="UP000502894">
    <property type="component" value="Chromosome"/>
</dbReference>
<protein>
    <recommendedName>
        <fullName evidence="1">F-box domain-containing protein</fullName>
    </recommendedName>
</protein>
<evidence type="ECO:0000313" key="3">
    <source>
        <dbReference type="Proteomes" id="UP000502894"/>
    </source>
</evidence>
<evidence type="ECO:0000313" key="2">
    <source>
        <dbReference type="EMBL" id="BCA93645.1"/>
    </source>
</evidence>
<reference evidence="2" key="1">
    <citation type="journal article" date="2020" name="Microbiol. Resour. Announc.">
        <title>Complete Genome Sequence of Novel Psychrotolerant Legionella Strain TUM19329, Isolated from Antarctic Lake Sediment.</title>
        <authorList>
            <person name="Shimada S."/>
            <person name="Nakai R."/>
            <person name="Aoki K."/>
            <person name="Shimoeda N."/>
            <person name="Ohno G."/>
            <person name="Miyazaki Y."/>
            <person name="Kudoh S."/>
            <person name="Imura S."/>
            <person name="Watanabe K."/>
            <person name="Ishii Y."/>
            <person name="Tateda K."/>
        </authorList>
    </citation>
    <scope>NUCLEOTIDE SEQUENCE [LARGE SCALE GENOMIC DNA]</scope>
    <source>
        <strain evidence="2">TUM19329</strain>
    </source>
</reference>
<dbReference type="SUPFAM" id="SSF81383">
    <property type="entry name" value="F-box domain"/>
    <property type="match status" value="1"/>
</dbReference>
<dbReference type="InterPro" id="IPR001810">
    <property type="entry name" value="F-box_dom"/>
</dbReference>
<keyword evidence="3" id="KW-1185">Reference proteome</keyword>
<feature type="domain" description="F-box" evidence="1">
    <location>
        <begin position="6"/>
        <end position="42"/>
    </location>
</feature>
<dbReference type="EMBL" id="AP022839">
    <property type="protein sequence ID" value="BCA93645.1"/>
    <property type="molecule type" value="Genomic_DNA"/>
</dbReference>
<dbReference type="InterPro" id="IPR036047">
    <property type="entry name" value="F-box-like_dom_sf"/>
</dbReference>
<proteinExistence type="predicted"/>
<dbReference type="KEGG" id="lant:TUM19329_00060"/>
<evidence type="ECO:0000259" key="1">
    <source>
        <dbReference type="Pfam" id="PF00646"/>
    </source>
</evidence>
<accession>A0A6F8SZ11</accession>
<organism evidence="2 3">
    <name type="scientific">Legionella antarctica</name>
    <dbReference type="NCBI Taxonomy" id="2708020"/>
    <lineage>
        <taxon>Bacteria</taxon>
        <taxon>Pseudomonadati</taxon>
        <taxon>Pseudomonadota</taxon>
        <taxon>Gammaproteobacteria</taxon>
        <taxon>Legionellales</taxon>
        <taxon>Legionellaceae</taxon>
        <taxon>Legionella</taxon>
    </lineage>
</organism>
<gene>
    <name evidence="2" type="ORF">TUM19329_00060</name>
</gene>
<dbReference type="AlphaFoldDB" id="A0A6F8SZ11"/>